<evidence type="ECO:0000313" key="2">
    <source>
        <dbReference type="Proteomes" id="UP000009097"/>
    </source>
</evidence>
<accession>A0A0J9WHF8</accession>
<dbReference type="GeneID" id="28958888"/>
<dbReference type="KEGG" id="fox:FOXG_18182"/>
<dbReference type="AlphaFoldDB" id="A0A0J9WHF8"/>
<sequence>MTMNDNRGKACLMNTRVSTSRCYWCLGPEALRQPATRCLFFFFIKSRNGRSIHAHCRGYLQPSTPKQVNACVRSSGIYLPINAFQLNHSGLTRFCAIDLRRPSKGLRYSTARPQDHRLQPH</sequence>
<proteinExistence type="predicted"/>
<dbReference type="RefSeq" id="XP_018234752.1">
    <property type="nucleotide sequence ID" value="XM_018398232.1"/>
</dbReference>
<gene>
    <name evidence="1" type="ORF">FOXG_18182</name>
</gene>
<name>A0A0J9WHF8_FUSO4</name>
<reference evidence="1" key="2">
    <citation type="journal article" date="2010" name="Nature">
        <title>Comparative genomics reveals mobile pathogenicity chromosomes in Fusarium.</title>
        <authorList>
            <person name="Ma L.J."/>
            <person name="van der Does H.C."/>
            <person name="Borkovich K.A."/>
            <person name="Coleman J.J."/>
            <person name="Daboussi M.J."/>
            <person name="Di Pietro A."/>
            <person name="Dufresne M."/>
            <person name="Freitag M."/>
            <person name="Grabherr M."/>
            <person name="Henrissat B."/>
            <person name="Houterman P.M."/>
            <person name="Kang S."/>
            <person name="Shim W.B."/>
            <person name="Woloshuk C."/>
            <person name="Xie X."/>
            <person name="Xu J.R."/>
            <person name="Antoniw J."/>
            <person name="Baker S.E."/>
            <person name="Bluhm B.H."/>
            <person name="Breakspear A."/>
            <person name="Brown D.W."/>
            <person name="Butchko R.A."/>
            <person name="Chapman S."/>
            <person name="Coulson R."/>
            <person name="Coutinho P.M."/>
            <person name="Danchin E.G."/>
            <person name="Diener A."/>
            <person name="Gale L.R."/>
            <person name="Gardiner D.M."/>
            <person name="Goff S."/>
            <person name="Hammond-Kosack K.E."/>
            <person name="Hilburn K."/>
            <person name="Hua-Van A."/>
            <person name="Jonkers W."/>
            <person name="Kazan K."/>
            <person name="Kodira C.D."/>
            <person name="Koehrsen M."/>
            <person name="Kumar L."/>
            <person name="Lee Y.H."/>
            <person name="Li L."/>
            <person name="Manners J.M."/>
            <person name="Miranda-Saavedra D."/>
            <person name="Mukherjee M."/>
            <person name="Park G."/>
            <person name="Park J."/>
            <person name="Park S.Y."/>
            <person name="Proctor R.H."/>
            <person name="Regev A."/>
            <person name="Ruiz-Roldan M.C."/>
            <person name="Sain D."/>
            <person name="Sakthikumar S."/>
            <person name="Sykes S."/>
            <person name="Schwartz D.C."/>
            <person name="Turgeon B.G."/>
            <person name="Wapinski I."/>
            <person name="Yoder O."/>
            <person name="Young S."/>
            <person name="Zeng Q."/>
            <person name="Zhou S."/>
            <person name="Galagan J."/>
            <person name="Cuomo C.A."/>
            <person name="Kistler H.C."/>
            <person name="Rep M."/>
        </authorList>
    </citation>
    <scope>NUCLEOTIDE SEQUENCE [LARGE SCALE GENOMIC DNA]</scope>
    <source>
        <strain evidence="1">4287</strain>
    </source>
</reference>
<evidence type="ECO:0000313" key="1">
    <source>
        <dbReference type="EMBL" id="KNA96706.1"/>
    </source>
</evidence>
<dbReference type="VEuPathDB" id="FungiDB:FOXG_18182"/>
<organism evidence="1 2">
    <name type="scientific">Fusarium oxysporum f. sp. lycopersici (strain 4287 / CBS 123668 / FGSC 9935 / NRRL 34936)</name>
    <name type="common">Fusarium vascular wilt of tomato</name>
    <dbReference type="NCBI Taxonomy" id="426428"/>
    <lineage>
        <taxon>Eukaryota</taxon>
        <taxon>Fungi</taxon>
        <taxon>Dikarya</taxon>
        <taxon>Ascomycota</taxon>
        <taxon>Pezizomycotina</taxon>
        <taxon>Sordariomycetes</taxon>
        <taxon>Hypocreomycetidae</taxon>
        <taxon>Hypocreales</taxon>
        <taxon>Nectriaceae</taxon>
        <taxon>Fusarium</taxon>
        <taxon>Fusarium oxysporum species complex</taxon>
    </lineage>
</organism>
<dbReference type="EMBL" id="DS231697">
    <property type="protein sequence ID" value="KNA96706.1"/>
    <property type="molecule type" value="Genomic_DNA"/>
</dbReference>
<protein>
    <submittedName>
        <fullName evidence="1">Uncharacterized protein</fullName>
    </submittedName>
</protein>
<dbReference type="Proteomes" id="UP000009097">
    <property type="component" value="Unassembled WGS sequence"/>
</dbReference>
<reference evidence="1" key="1">
    <citation type="submission" date="2007-04" db="EMBL/GenBank/DDBJ databases">
        <authorList>
            <consortium name="The Broad Institute Genome Sequencing Platform"/>
            <person name="Birren B."/>
            <person name="Lander E."/>
            <person name="Galagan J."/>
            <person name="Nusbaum C."/>
            <person name="Devon K."/>
            <person name="Ma L.-J."/>
            <person name="Jaffe D."/>
            <person name="Butler J."/>
            <person name="Alvarez P."/>
            <person name="Gnerre S."/>
            <person name="Grabherr M."/>
            <person name="Kleber M."/>
            <person name="Mauceli E."/>
            <person name="Brockman W."/>
            <person name="MacCallum I.A."/>
            <person name="Young S."/>
            <person name="LaButti K."/>
            <person name="DeCaprio D."/>
            <person name="Crawford M."/>
            <person name="Koehrsen M."/>
            <person name="Engels R."/>
            <person name="Montgomery P."/>
            <person name="Pearson M."/>
            <person name="Howarth C."/>
            <person name="Larson L."/>
            <person name="White J."/>
            <person name="O'Leary S."/>
            <person name="Kodira C."/>
            <person name="Zeng Q."/>
            <person name="Yandava C."/>
            <person name="Alvarado L."/>
            <person name="Kistler C."/>
            <person name="Shim W.-B."/>
            <person name="Kang S."/>
            <person name="Woloshuk C."/>
        </authorList>
    </citation>
    <scope>NUCLEOTIDE SEQUENCE</scope>
    <source>
        <strain evidence="1">4287</strain>
    </source>
</reference>